<reference evidence="3 4" key="1">
    <citation type="submission" date="2020-10" db="EMBL/GenBank/DDBJ databases">
        <title>Connecting structure to function with the recovery of over 1000 high-quality activated sludge metagenome-assembled genomes encoding full-length rRNA genes using long-read sequencing.</title>
        <authorList>
            <person name="Singleton C.M."/>
            <person name="Petriglieri F."/>
            <person name="Kristensen J.M."/>
            <person name="Kirkegaard R.H."/>
            <person name="Michaelsen T.Y."/>
            <person name="Andersen M.H."/>
            <person name="Karst S.M."/>
            <person name="Dueholm M.S."/>
            <person name="Nielsen P.H."/>
            <person name="Albertsen M."/>
        </authorList>
    </citation>
    <scope>NUCLEOTIDE SEQUENCE [LARGE SCALE GENOMIC DNA]</scope>
    <source>
        <strain evidence="3">Ribe_18-Q3-R11-54_MAXAC.273</strain>
    </source>
</reference>
<dbReference type="InterPro" id="IPR028098">
    <property type="entry name" value="Glyco_trans_4-like_N"/>
</dbReference>
<sequence>MRIGIVCYPTYGGSGVVATELGLALAAKGHQVHFITYKRPARLTHFRDNVFFHEVNTEEYPLFDYTPYDTTLTSKLVDVVKYEKLDLLHVHYAIPHATVAYLAKQILASEGIHIPVITTLHGTDITLIGSDRSFAPVVAFSINQSDGVTAVSEHLRQQTCSQLKIHKDIEVIYNFIDFSRFSRTNKEHFRMAIAPHGEKILVHTSNFRKVKRIEDVIQTFAIVLKEIPAKLLLVGDGPERPNMERLCREMGLFEHVRFLGKQDAIEEILAVADLFIIPSAKESFGLAALEAMACEVPVISSNAGGLPEVNINGVTGFLSEIGDVKSLAQNSLLLLQNPEMLQTFRQNALTQAKRFDISYILPKYEAYYEKILSKFAPVAKTQKEIIPT</sequence>
<dbReference type="Pfam" id="PF13439">
    <property type="entry name" value="Glyco_transf_4"/>
    <property type="match status" value="1"/>
</dbReference>
<dbReference type="PANTHER" id="PTHR45947:SF3">
    <property type="entry name" value="SULFOQUINOVOSYL TRANSFERASE SQD2"/>
    <property type="match status" value="1"/>
</dbReference>
<evidence type="ECO:0000313" key="4">
    <source>
        <dbReference type="Proteomes" id="UP000808337"/>
    </source>
</evidence>
<dbReference type="AlphaFoldDB" id="A0A9D7SSP5"/>
<organism evidence="3 4">
    <name type="scientific">Candidatus Opimibacter skivensis</name>
    <dbReference type="NCBI Taxonomy" id="2982028"/>
    <lineage>
        <taxon>Bacteria</taxon>
        <taxon>Pseudomonadati</taxon>
        <taxon>Bacteroidota</taxon>
        <taxon>Saprospiria</taxon>
        <taxon>Saprospirales</taxon>
        <taxon>Saprospiraceae</taxon>
        <taxon>Candidatus Opimibacter</taxon>
    </lineage>
</organism>
<dbReference type="InterPro" id="IPR023881">
    <property type="entry name" value="Thiol_BshA"/>
</dbReference>
<evidence type="ECO:0000259" key="2">
    <source>
        <dbReference type="Pfam" id="PF13439"/>
    </source>
</evidence>
<feature type="domain" description="Glycosyl transferase family 1" evidence="1">
    <location>
        <begin position="192"/>
        <end position="348"/>
    </location>
</feature>
<dbReference type="SUPFAM" id="SSF53756">
    <property type="entry name" value="UDP-Glycosyltransferase/glycogen phosphorylase"/>
    <property type="match status" value="1"/>
</dbReference>
<dbReference type="InterPro" id="IPR001296">
    <property type="entry name" value="Glyco_trans_1"/>
</dbReference>
<dbReference type="GO" id="GO:0071793">
    <property type="term" value="P:bacillithiol biosynthetic process"/>
    <property type="evidence" value="ECO:0007669"/>
    <property type="project" value="InterPro"/>
</dbReference>
<proteinExistence type="predicted"/>
<dbReference type="Gene3D" id="3.40.50.2000">
    <property type="entry name" value="Glycogen Phosphorylase B"/>
    <property type="match status" value="2"/>
</dbReference>
<dbReference type="Proteomes" id="UP000808337">
    <property type="component" value="Unassembled WGS sequence"/>
</dbReference>
<evidence type="ECO:0000259" key="1">
    <source>
        <dbReference type="Pfam" id="PF00534"/>
    </source>
</evidence>
<dbReference type="InterPro" id="IPR050194">
    <property type="entry name" value="Glycosyltransferase_grp1"/>
</dbReference>
<feature type="domain" description="Glycosyltransferase subfamily 4-like N-terminal" evidence="2">
    <location>
        <begin position="11"/>
        <end position="180"/>
    </location>
</feature>
<dbReference type="GO" id="GO:0016757">
    <property type="term" value="F:glycosyltransferase activity"/>
    <property type="evidence" value="ECO:0007669"/>
    <property type="project" value="InterPro"/>
</dbReference>
<dbReference type="EMBL" id="JADKGY010000006">
    <property type="protein sequence ID" value="MBK9982605.1"/>
    <property type="molecule type" value="Genomic_DNA"/>
</dbReference>
<comment type="caution">
    <text evidence="3">The sequence shown here is derived from an EMBL/GenBank/DDBJ whole genome shotgun (WGS) entry which is preliminary data.</text>
</comment>
<dbReference type="NCBIfam" id="TIGR03999">
    <property type="entry name" value="thiol_BshA"/>
    <property type="match status" value="1"/>
</dbReference>
<gene>
    <name evidence="3" type="primary">bshA</name>
    <name evidence="3" type="ORF">IPP15_09285</name>
</gene>
<evidence type="ECO:0000313" key="3">
    <source>
        <dbReference type="EMBL" id="MBK9982605.1"/>
    </source>
</evidence>
<dbReference type="Pfam" id="PF00534">
    <property type="entry name" value="Glycos_transf_1"/>
    <property type="match status" value="1"/>
</dbReference>
<accession>A0A9D7SSP5</accession>
<name>A0A9D7SSP5_9BACT</name>
<protein>
    <submittedName>
        <fullName evidence="3">N-acetyl-alpha-D-glucosaminyl L-malate synthase BshA</fullName>
    </submittedName>
</protein>
<dbReference type="PANTHER" id="PTHR45947">
    <property type="entry name" value="SULFOQUINOVOSYL TRANSFERASE SQD2"/>
    <property type="match status" value="1"/>
</dbReference>